<name>A0A5C8P2E6_9BACI</name>
<dbReference type="InterPro" id="IPR050563">
    <property type="entry name" value="4-hydroxybenzoyl-CoA_TE"/>
</dbReference>
<dbReference type="FunFam" id="3.10.129.10:FF:000026">
    <property type="entry name" value="Possible 4-hydroxybenzoyl-CoA thioesterase"/>
    <property type="match status" value="1"/>
</dbReference>
<reference evidence="3 4" key="1">
    <citation type="submission" date="2019-06" db="EMBL/GenBank/DDBJ databases">
        <title>Cerasibacillus sp. nov., isolated from maize field.</title>
        <authorList>
            <person name="Lin S.-Y."/>
            <person name="Tsai C.-F."/>
            <person name="Young C.-C."/>
        </authorList>
    </citation>
    <scope>NUCLEOTIDE SEQUENCE [LARGE SCALE GENOMIC DNA]</scope>
    <source>
        <strain evidence="3 4">CC-CFT480</strain>
    </source>
</reference>
<comment type="caution">
    <text evidence="3">The sequence shown here is derived from an EMBL/GenBank/DDBJ whole genome shotgun (WGS) entry which is preliminary data.</text>
</comment>
<dbReference type="PANTHER" id="PTHR31793:SF27">
    <property type="entry name" value="NOVEL THIOESTERASE SUPERFAMILY DOMAIN AND SAPOSIN A-TYPE DOMAIN CONTAINING PROTEIN (0610012H03RIK)"/>
    <property type="match status" value="1"/>
</dbReference>
<protein>
    <submittedName>
        <fullName evidence="3">Acyl-CoA thioesterase</fullName>
    </submittedName>
</protein>
<gene>
    <name evidence="3" type="ORF">FHP05_01815</name>
</gene>
<dbReference type="EMBL" id="VDUW01000001">
    <property type="protein sequence ID" value="TXL67780.1"/>
    <property type="molecule type" value="Genomic_DNA"/>
</dbReference>
<dbReference type="Pfam" id="PF13279">
    <property type="entry name" value="4HBT_2"/>
    <property type="match status" value="1"/>
</dbReference>
<dbReference type="NCBIfam" id="TIGR00051">
    <property type="entry name" value="YbgC/FadM family acyl-CoA thioesterase"/>
    <property type="match status" value="1"/>
</dbReference>
<evidence type="ECO:0000313" key="3">
    <source>
        <dbReference type="EMBL" id="TXL67780.1"/>
    </source>
</evidence>
<dbReference type="PANTHER" id="PTHR31793">
    <property type="entry name" value="4-HYDROXYBENZOYL-COA THIOESTERASE FAMILY MEMBER"/>
    <property type="match status" value="1"/>
</dbReference>
<dbReference type="AlphaFoldDB" id="A0A5C8P2E6"/>
<evidence type="ECO:0000256" key="1">
    <source>
        <dbReference type="ARBA" id="ARBA00005953"/>
    </source>
</evidence>
<evidence type="ECO:0000313" key="4">
    <source>
        <dbReference type="Proteomes" id="UP000321574"/>
    </source>
</evidence>
<sequence>MIKTKTPIEVRYQETDQMGVVYHANYLVWFEIGRTKFIETLGFHYADMEKQDFLSPVTDVTISYKKPVRYGEKAIVETWLDHYDGLRTVYAYQILKENGEIAVTGKTQHVIVKKETFRPFPVKKAFPDWHEAYVNALNKERNN</sequence>
<dbReference type="OrthoDB" id="9800856at2"/>
<dbReference type="Proteomes" id="UP000321574">
    <property type="component" value="Unassembled WGS sequence"/>
</dbReference>
<dbReference type="SUPFAM" id="SSF54637">
    <property type="entry name" value="Thioesterase/thiol ester dehydrase-isomerase"/>
    <property type="match status" value="1"/>
</dbReference>
<comment type="similarity">
    <text evidence="1">Belongs to the 4-hydroxybenzoyl-CoA thioesterase family.</text>
</comment>
<dbReference type="InterPro" id="IPR029069">
    <property type="entry name" value="HotDog_dom_sf"/>
</dbReference>
<dbReference type="CDD" id="cd00586">
    <property type="entry name" value="4HBT"/>
    <property type="match status" value="1"/>
</dbReference>
<dbReference type="GO" id="GO:0047617">
    <property type="term" value="F:fatty acyl-CoA hydrolase activity"/>
    <property type="evidence" value="ECO:0007669"/>
    <property type="project" value="TreeGrafter"/>
</dbReference>
<dbReference type="Gene3D" id="3.10.129.10">
    <property type="entry name" value="Hotdog Thioesterase"/>
    <property type="match status" value="1"/>
</dbReference>
<dbReference type="InterPro" id="IPR006684">
    <property type="entry name" value="YbgC/YbaW"/>
</dbReference>
<accession>A0A5C8P2E6</accession>
<keyword evidence="4" id="KW-1185">Reference proteome</keyword>
<dbReference type="RefSeq" id="WP_147665510.1">
    <property type="nucleotide sequence ID" value="NZ_VDUW01000001.1"/>
</dbReference>
<organism evidence="3 4">
    <name type="scientific">Cerasibacillus terrae</name>
    <dbReference type="NCBI Taxonomy" id="2498845"/>
    <lineage>
        <taxon>Bacteria</taxon>
        <taxon>Bacillati</taxon>
        <taxon>Bacillota</taxon>
        <taxon>Bacilli</taxon>
        <taxon>Bacillales</taxon>
        <taxon>Bacillaceae</taxon>
        <taxon>Cerasibacillus</taxon>
    </lineage>
</organism>
<evidence type="ECO:0000256" key="2">
    <source>
        <dbReference type="ARBA" id="ARBA00022801"/>
    </source>
</evidence>
<proteinExistence type="inferred from homology"/>
<keyword evidence="2" id="KW-0378">Hydrolase</keyword>
<dbReference type="PIRSF" id="PIRSF003230">
    <property type="entry name" value="YbgC"/>
    <property type="match status" value="1"/>
</dbReference>